<sequence length="358" mass="40554">MRSEHLLIIRFSAIGDVAMMVPVVASLASQYPHLRITVLSRPFARVFFEHLAPNVSFMGADINKDYRGILGLNNLFRRLSGKRFTAVADFHDVLRTKYLRLKFWFDHIPTAHINKHREGKKALTAKHNKRFEQQPTSFQNYADVLKELGYPVQLTFKSLFEGTNSQLNTLPNSIVEAVNKAQVNIGIAPFAAHQGKIYPLEKMQAVIDELESKIENLQIYLFGGGEQEKQQIANMVQQHRHCISVPEHLKGFQQELILMNELDAMISMDSSNMHLASLVATPVVSVWGATHRFAGFMGWNQKPEHAVEHSIACRPCSIYGNKPCYRGDFACMQSIEPHQITQKVMAIINAQQGKETNN</sequence>
<evidence type="ECO:0000256" key="1">
    <source>
        <dbReference type="ARBA" id="ARBA00022676"/>
    </source>
</evidence>
<organism evidence="4 5">
    <name type="scientific">Hoylesella nanceiensis</name>
    <dbReference type="NCBI Taxonomy" id="425941"/>
    <lineage>
        <taxon>Bacteria</taxon>
        <taxon>Pseudomonadati</taxon>
        <taxon>Bacteroidota</taxon>
        <taxon>Bacteroidia</taxon>
        <taxon>Bacteroidales</taxon>
        <taxon>Prevotellaceae</taxon>
        <taxon>Hoylesella</taxon>
    </lineage>
</organism>
<dbReference type="Pfam" id="PF01075">
    <property type="entry name" value="Glyco_transf_9"/>
    <property type="match status" value="1"/>
</dbReference>
<reference evidence="4 5" key="1">
    <citation type="submission" date="2021-07" db="EMBL/GenBank/DDBJ databases">
        <title>Genomic diversity and antimicrobial resistance of Prevotella spp. isolated from chronic lung disease airways.</title>
        <authorList>
            <person name="Webb K.A."/>
            <person name="Olagoke O.S."/>
            <person name="Baird T."/>
            <person name="Neill J."/>
            <person name="Pham A."/>
            <person name="Wells T.J."/>
            <person name="Ramsay K.A."/>
            <person name="Bell S.C."/>
            <person name="Sarovich D.S."/>
            <person name="Price E.P."/>
        </authorList>
    </citation>
    <scope>NUCLEOTIDE SEQUENCE [LARGE SCALE GENOMIC DNA]</scope>
    <source>
        <strain evidence="4 5">SCHI0011.S.12</strain>
    </source>
</reference>
<dbReference type="PANTHER" id="PTHR30160:SF22">
    <property type="entry name" value="LIPOPOLYSACCHARIDE CORE BIOSYNTHESIS PROTEIN"/>
    <property type="match status" value="1"/>
</dbReference>
<dbReference type="Proteomes" id="UP000788426">
    <property type="component" value="Unassembled WGS sequence"/>
</dbReference>
<keyword evidence="2" id="KW-0808">Transferase</keyword>
<dbReference type="InterPro" id="IPR051199">
    <property type="entry name" value="LPS_LOS_Heptosyltrfase"/>
</dbReference>
<dbReference type="CDD" id="cd03789">
    <property type="entry name" value="GT9_LPS_heptosyltransferase"/>
    <property type="match status" value="1"/>
</dbReference>
<protein>
    <submittedName>
        <fullName evidence="4">Glycosyltransferase family 9 protein</fullName>
    </submittedName>
</protein>
<dbReference type="PANTHER" id="PTHR30160">
    <property type="entry name" value="TETRAACYLDISACCHARIDE 4'-KINASE-RELATED"/>
    <property type="match status" value="1"/>
</dbReference>
<keyword evidence="1" id="KW-0328">Glycosyltransferase</keyword>
<gene>
    <name evidence="4" type="ORF">KZO38_04415</name>
</gene>
<evidence type="ECO:0000256" key="2">
    <source>
        <dbReference type="ARBA" id="ARBA00022679"/>
    </source>
</evidence>
<dbReference type="InterPro" id="IPR002201">
    <property type="entry name" value="Glyco_trans_9"/>
</dbReference>
<feature type="transmembrane region" description="Helical" evidence="3">
    <location>
        <begin position="7"/>
        <end position="28"/>
    </location>
</feature>
<keyword evidence="3" id="KW-0472">Membrane</keyword>
<keyword evidence="3" id="KW-1133">Transmembrane helix</keyword>
<keyword evidence="3" id="KW-0812">Transmembrane</keyword>
<accession>A0ABS6YBP9</accession>
<evidence type="ECO:0000313" key="5">
    <source>
        <dbReference type="Proteomes" id="UP000788426"/>
    </source>
</evidence>
<evidence type="ECO:0000313" key="4">
    <source>
        <dbReference type="EMBL" id="MBW4769002.1"/>
    </source>
</evidence>
<dbReference type="EMBL" id="JAHXCT010000003">
    <property type="protein sequence ID" value="MBW4769002.1"/>
    <property type="molecule type" value="Genomic_DNA"/>
</dbReference>
<evidence type="ECO:0000256" key="3">
    <source>
        <dbReference type="SAM" id="Phobius"/>
    </source>
</evidence>
<proteinExistence type="predicted"/>
<keyword evidence="5" id="KW-1185">Reference proteome</keyword>
<comment type="caution">
    <text evidence="4">The sequence shown here is derived from an EMBL/GenBank/DDBJ whole genome shotgun (WGS) entry which is preliminary data.</text>
</comment>
<dbReference type="RefSeq" id="WP_219480381.1">
    <property type="nucleotide sequence ID" value="NZ_JAHXCT010000003.1"/>
</dbReference>
<name>A0ABS6YBP9_9BACT</name>